<feature type="chain" id="PRO_5020951074" evidence="1">
    <location>
        <begin position="32"/>
        <end position="504"/>
    </location>
</feature>
<keyword evidence="3" id="KW-0378">Hydrolase</keyword>
<dbReference type="InterPro" id="IPR011249">
    <property type="entry name" value="Metalloenz_LuxS/M16"/>
</dbReference>
<keyword evidence="4" id="KW-1185">Reference proteome</keyword>
<reference evidence="3 4" key="1">
    <citation type="submission" date="2019-02" db="EMBL/GenBank/DDBJ databases">
        <title>Genomic Encyclopedia of Archaeal and Bacterial Type Strains, Phase II (KMG-II): from individual species to whole genera.</title>
        <authorList>
            <person name="Goeker M."/>
        </authorList>
    </citation>
    <scope>NUCLEOTIDE SEQUENCE [LARGE SCALE GENOMIC DNA]</scope>
    <source>
        <strain evidence="3 4">DSM 18101</strain>
    </source>
</reference>
<dbReference type="InterPro" id="IPR050361">
    <property type="entry name" value="MPP/UQCRC_Complex"/>
</dbReference>
<gene>
    <name evidence="3" type="ORF">BDD14_1163</name>
</gene>
<evidence type="ECO:0000259" key="2">
    <source>
        <dbReference type="Pfam" id="PF05193"/>
    </source>
</evidence>
<dbReference type="GO" id="GO:0006508">
    <property type="term" value="P:proteolysis"/>
    <property type="evidence" value="ECO:0007669"/>
    <property type="project" value="UniProtKB-KW"/>
</dbReference>
<dbReference type="GO" id="GO:0008233">
    <property type="term" value="F:peptidase activity"/>
    <property type="evidence" value="ECO:0007669"/>
    <property type="project" value="UniProtKB-KW"/>
</dbReference>
<dbReference type="Gene3D" id="3.30.830.10">
    <property type="entry name" value="Metalloenzyme, LuxS/M16 peptidase-like"/>
    <property type="match status" value="2"/>
</dbReference>
<organism evidence="3 4">
    <name type="scientific">Edaphobacter modestus</name>
    <dbReference type="NCBI Taxonomy" id="388466"/>
    <lineage>
        <taxon>Bacteria</taxon>
        <taxon>Pseudomonadati</taxon>
        <taxon>Acidobacteriota</taxon>
        <taxon>Terriglobia</taxon>
        <taxon>Terriglobales</taxon>
        <taxon>Acidobacteriaceae</taxon>
        <taxon>Edaphobacter</taxon>
    </lineage>
</organism>
<protein>
    <submittedName>
        <fullName evidence="3">Zinc protease</fullName>
    </submittedName>
</protein>
<evidence type="ECO:0000313" key="4">
    <source>
        <dbReference type="Proteomes" id="UP000292958"/>
    </source>
</evidence>
<dbReference type="PANTHER" id="PTHR11851">
    <property type="entry name" value="METALLOPROTEASE"/>
    <property type="match status" value="1"/>
</dbReference>
<keyword evidence="3" id="KW-0645">Protease</keyword>
<sequence>MNRSMNPKPYRWTLMAAAVAATFLLPSLSFAQAAAAPTKPAASATVAQQPWKKIPIPPLHEFKPAQPKRIELSNGLVIFLQEDHELPFINGGILIRGGSRDEPAAKVGLVSMYGEAWRTSGTATTDGDTLDDQLESKAAHIETSGGSANTSLHWSSLKGDFDTVFASAVDLLLHPVFKADKLALAQRQLDTGISRRNDDASGIAVREAIKLVYGPESPFARQPEYATVAAVTVDDLKAWHDRTVVPNGMIVSVSGDFNSAEMERKLRAALEPLSRGPATTPEKFTFTDPKPGVRFAEKDDVNQSNVLIVGLGTERRNPDYYALSVMNEVFSGGFGSRIVQNVRTKLGLAYDVGGNFSASYDHPGIFYIQAGTKSESTVAATKAMLDEVNRLKTDPPTISELSKAKDQLLNSFIFHYDSPEKILNEQVTLAFYGYPSDFLEKYKTGIEHVTAADVSRVANKYVDPSKLGIVIVGNQAGIKPPLDTLGKVTEIDIAIPPPPGKGTE</sequence>
<keyword evidence="1" id="KW-0732">Signal</keyword>
<dbReference type="InterPro" id="IPR007863">
    <property type="entry name" value="Peptidase_M16_C"/>
</dbReference>
<comment type="caution">
    <text evidence="3">The sequence shown here is derived from an EMBL/GenBank/DDBJ whole genome shotgun (WGS) entry which is preliminary data.</text>
</comment>
<dbReference type="AlphaFoldDB" id="A0A4Q7YQM2"/>
<dbReference type="RefSeq" id="WP_242617762.1">
    <property type="nucleotide sequence ID" value="NZ_SHKW01000001.1"/>
</dbReference>
<accession>A0A4Q7YQM2</accession>
<dbReference type="PANTHER" id="PTHR11851:SF225">
    <property type="entry name" value="NON-PEPTIDASE HOMOLOG YMXG"/>
    <property type="match status" value="1"/>
</dbReference>
<dbReference type="GO" id="GO:0046872">
    <property type="term" value="F:metal ion binding"/>
    <property type="evidence" value="ECO:0007669"/>
    <property type="project" value="InterPro"/>
</dbReference>
<dbReference type="EMBL" id="SHKW01000001">
    <property type="protein sequence ID" value="RZU39770.1"/>
    <property type="molecule type" value="Genomic_DNA"/>
</dbReference>
<name>A0A4Q7YQM2_9BACT</name>
<feature type="domain" description="Peptidase M16 C-terminal" evidence="2">
    <location>
        <begin position="231"/>
        <end position="408"/>
    </location>
</feature>
<proteinExistence type="predicted"/>
<dbReference type="SUPFAM" id="SSF63411">
    <property type="entry name" value="LuxS/MPP-like metallohydrolase"/>
    <property type="match status" value="2"/>
</dbReference>
<evidence type="ECO:0000256" key="1">
    <source>
        <dbReference type="SAM" id="SignalP"/>
    </source>
</evidence>
<feature type="signal peptide" evidence="1">
    <location>
        <begin position="1"/>
        <end position="31"/>
    </location>
</feature>
<dbReference type="Proteomes" id="UP000292958">
    <property type="component" value="Unassembled WGS sequence"/>
</dbReference>
<evidence type="ECO:0000313" key="3">
    <source>
        <dbReference type="EMBL" id="RZU39770.1"/>
    </source>
</evidence>
<dbReference type="Pfam" id="PF05193">
    <property type="entry name" value="Peptidase_M16_C"/>
    <property type="match status" value="1"/>
</dbReference>